<dbReference type="SUPFAM" id="SSF53850">
    <property type="entry name" value="Periplasmic binding protein-like II"/>
    <property type="match status" value="1"/>
</dbReference>
<evidence type="ECO:0000256" key="1">
    <source>
        <dbReference type="ARBA" id="ARBA00006987"/>
    </source>
</evidence>
<sequence>MKMKWRSFAGILLSLATAGTAHAAWPERAITLVVPFAAGGNTDSIARITAEWLTARLKQTVVVDNRPGANGAIAADYVARAKPDGYTLFMATAPQMAIVPYLQKVRYDPIKDFAPVSIVATNEFALAVHPSFAAKTLPELVSYVKAHPGQVAYASAGSGSVSHLTMAMFVKRAELSMIHAPYRGGAPAIADVVGGQVPMYFANVAEVLPYSTTNRLRIVATSGTKPSADLPGVKTVAEQGYPGFTTETWNGVAAPAGTPAEIVNKIADSLAEAGRNAEFGAKLAAIGVSVLCNTPEEFARKLVADNKLWSAAVKESGASLD</sequence>
<dbReference type="InterPro" id="IPR005064">
    <property type="entry name" value="BUG"/>
</dbReference>
<comment type="caution">
    <text evidence="3">The sequence shown here is derived from an EMBL/GenBank/DDBJ whole genome shotgun (WGS) entry which is preliminary data.</text>
</comment>
<dbReference type="InterPro" id="IPR042100">
    <property type="entry name" value="Bug_dom1"/>
</dbReference>
<comment type="similarity">
    <text evidence="1">Belongs to the UPF0065 (bug) family.</text>
</comment>
<dbReference type="PIRSF" id="PIRSF017082">
    <property type="entry name" value="YflP"/>
    <property type="match status" value="1"/>
</dbReference>
<dbReference type="CDD" id="cd07012">
    <property type="entry name" value="PBP2_Bug_TTT"/>
    <property type="match status" value="1"/>
</dbReference>
<organism evidence="3 4">
    <name type="scientific">Pigmentiphaga kullae</name>
    <dbReference type="NCBI Taxonomy" id="151784"/>
    <lineage>
        <taxon>Bacteria</taxon>
        <taxon>Pseudomonadati</taxon>
        <taxon>Pseudomonadota</taxon>
        <taxon>Betaproteobacteria</taxon>
        <taxon>Burkholderiales</taxon>
        <taxon>Alcaligenaceae</taxon>
        <taxon>Pigmentiphaga</taxon>
    </lineage>
</organism>
<evidence type="ECO:0000313" key="3">
    <source>
        <dbReference type="EMBL" id="RZS86326.1"/>
    </source>
</evidence>
<dbReference type="PANTHER" id="PTHR42928">
    <property type="entry name" value="TRICARBOXYLATE-BINDING PROTEIN"/>
    <property type="match status" value="1"/>
</dbReference>
<accession>A0A4Q7NN31</accession>
<feature type="signal peptide" evidence="2">
    <location>
        <begin position="1"/>
        <end position="23"/>
    </location>
</feature>
<keyword evidence="3" id="KW-0675">Receptor</keyword>
<protein>
    <submittedName>
        <fullName evidence="3">Tripartite-type tricarboxylate transporter receptor subunit TctC</fullName>
    </submittedName>
</protein>
<feature type="chain" id="PRO_5020345505" evidence="2">
    <location>
        <begin position="24"/>
        <end position="321"/>
    </location>
</feature>
<dbReference type="Gene3D" id="3.40.190.150">
    <property type="entry name" value="Bordetella uptake gene, domain 1"/>
    <property type="match status" value="1"/>
</dbReference>
<proteinExistence type="inferred from homology"/>
<dbReference type="Proteomes" id="UP000292445">
    <property type="component" value="Unassembled WGS sequence"/>
</dbReference>
<evidence type="ECO:0000313" key="4">
    <source>
        <dbReference type="Proteomes" id="UP000292445"/>
    </source>
</evidence>
<dbReference type="Pfam" id="PF03401">
    <property type="entry name" value="TctC"/>
    <property type="match status" value="1"/>
</dbReference>
<dbReference type="Gene3D" id="3.40.190.10">
    <property type="entry name" value="Periplasmic binding protein-like II"/>
    <property type="match status" value="1"/>
</dbReference>
<dbReference type="PANTHER" id="PTHR42928:SF5">
    <property type="entry name" value="BLR1237 PROTEIN"/>
    <property type="match status" value="1"/>
</dbReference>
<evidence type="ECO:0000256" key="2">
    <source>
        <dbReference type="SAM" id="SignalP"/>
    </source>
</evidence>
<reference evidence="3 4" key="1">
    <citation type="submission" date="2019-02" db="EMBL/GenBank/DDBJ databases">
        <title>Genomic Encyclopedia of Type Strains, Phase IV (KMG-IV): sequencing the most valuable type-strain genomes for metagenomic binning, comparative biology and taxonomic classification.</title>
        <authorList>
            <person name="Goeker M."/>
        </authorList>
    </citation>
    <scope>NUCLEOTIDE SEQUENCE [LARGE SCALE GENOMIC DNA]</scope>
    <source>
        <strain evidence="3 4">K24</strain>
    </source>
</reference>
<keyword evidence="4" id="KW-1185">Reference proteome</keyword>
<dbReference type="AlphaFoldDB" id="A0A4Q7NN31"/>
<gene>
    <name evidence="3" type="ORF">EV675_2366</name>
</gene>
<dbReference type="EMBL" id="SGXC01000001">
    <property type="protein sequence ID" value="RZS86326.1"/>
    <property type="molecule type" value="Genomic_DNA"/>
</dbReference>
<dbReference type="RefSeq" id="WP_165404557.1">
    <property type="nucleotide sequence ID" value="NZ_SGXC01000001.1"/>
</dbReference>
<keyword evidence="2" id="KW-0732">Signal</keyword>
<name>A0A4Q7NN31_9BURK</name>